<keyword evidence="6" id="KW-1185">Reference proteome</keyword>
<reference evidence="5" key="1">
    <citation type="submission" date="2023-10" db="EMBL/GenBank/DDBJ databases">
        <authorList>
            <person name="Chen Y."/>
            <person name="Shah S."/>
            <person name="Dougan E. K."/>
            <person name="Thang M."/>
            <person name="Chan C."/>
        </authorList>
    </citation>
    <scope>NUCLEOTIDE SEQUENCE [LARGE SCALE GENOMIC DNA]</scope>
</reference>
<organism evidence="5 6">
    <name type="scientific">Prorocentrum cordatum</name>
    <dbReference type="NCBI Taxonomy" id="2364126"/>
    <lineage>
        <taxon>Eukaryota</taxon>
        <taxon>Sar</taxon>
        <taxon>Alveolata</taxon>
        <taxon>Dinophyceae</taxon>
        <taxon>Prorocentrales</taxon>
        <taxon>Prorocentraceae</taxon>
        <taxon>Prorocentrum</taxon>
    </lineage>
</organism>
<dbReference type="InterPro" id="IPR023210">
    <property type="entry name" value="NADP_OxRdtase_dom"/>
</dbReference>
<dbReference type="Gene3D" id="3.20.20.100">
    <property type="entry name" value="NADP-dependent oxidoreductase domain"/>
    <property type="match status" value="1"/>
</dbReference>
<dbReference type="Pfam" id="PF00248">
    <property type="entry name" value="Aldo_ket_red"/>
    <property type="match status" value="1"/>
</dbReference>
<evidence type="ECO:0000259" key="4">
    <source>
        <dbReference type="Pfam" id="PF00248"/>
    </source>
</evidence>
<gene>
    <name evidence="5" type="ORF">PCOR1329_LOCUS27478</name>
</gene>
<dbReference type="EMBL" id="CAUYUJ010009974">
    <property type="protein sequence ID" value="CAK0828161.1"/>
    <property type="molecule type" value="Genomic_DNA"/>
</dbReference>
<proteinExistence type="inferred from homology"/>
<evidence type="ECO:0000256" key="2">
    <source>
        <dbReference type="ARBA" id="ARBA00022857"/>
    </source>
</evidence>
<evidence type="ECO:0000313" key="6">
    <source>
        <dbReference type="Proteomes" id="UP001189429"/>
    </source>
</evidence>
<dbReference type="Proteomes" id="UP001189429">
    <property type="component" value="Unassembled WGS sequence"/>
</dbReference>
<keyword evidence="2" id="KW-0521">NADP</keyword>
<comment type="caution">
    <text evidence="5">The sequence shown here is derived from an EMBL/GenBank/DDBJ whole genome shotgun (WGS) entry which is preliminary data.</text>
</comment>
<dbReference type="InterPro" id="IPR020471">
    <property type="entry name" value="AKR"/>
</dbReference>
<dbReference type="PANTHER" id="PTHR43827">
    <property type="entry name" value="2,5-DIKETO-D-GLUCONIC ACID REDUCTASE"/>
    <property type="match status" value="1"/>
</dbReference>
<dbReference type="InterPro" id="IPR036812">
    <property type="entry name" value="NAD(P)_OxRdtase_dom_sf"/>
</dbReference>
<keyword evidence="3" id="KW-0560">Oxidoreductase</keyword>
<evidence type="ECO:0000313" key="5">
    <source>
        <dbReference type="EMBL" id="CAK0828161.1"/>
    </source>
</evidence>
<accession>A0ABN9SAK0</accession>
<sequence length="174" mass="18512">MAPPRGVRFTPQGGGSVPALGYGTAHIHNVTTIVAALEAGFRHIDTAALYGNHQAVGEALRRSGIDRSKVFVTTKVSFLSKGGERLALRASLAELGLKQVDLCLLHTPLTNSWPELAAAYLPHRLGRFQPLSWGPLRALAGPARRLLGWLNAAVGTAPAEGAAVRRAAWRELQA</sequence>
<protein>
    <recommendedName>
        <fullName evidence="4">NADP-dependent oxidoreductase domain-containing protein</fullName>
    </recommendedName>
</protein>
<evidence type="ECO:0000256" key="1">
    <source>
        <dbReference type="ARBA" id="ARBA00007905"/>
    </source>
</evidence>
<name>A0ABN9SAK0_9DINO</name>
<feature type="domain" description="NADP-dependent oxidoreductase" evidence="4">
    <location>
        <begin position="30"/>
        <end position="111"/>
    </location>
</feature>
<dbReference type="PANTHER" id="PTHR43827:SF3">
    <property type="entry name" value="NADP-DEPENDENT OXIDOREDUCTASE DOMAIN-CONTAINING PROTEIN"/>
    <property type="match status" value="1"/>
</dbReference>
<feature type="non-terminal residue" evidence="5">
    <location>
        <position position="174"/>
    </location>
</feature>
<dbReference type="PRINTS" id="PR00069">
    <property type="entry name" value="ALDKETRDTASE"/>
</dbReference>
<comment type="similarity">
    <text evidence="1">Belongs to the aldo/keto reductase family.</text>
</comment>
<evidence type="ECO:0000256" key="3">
    <source>
        <dbReference type="ARBA" id="ARBA00023002"/>
    </source>
</evidence>
<dbReference type="SUPFAM" id="SSF51430">
    <property type="entry name" value="NAD(P)-linked oxidoreductase"/>
    <property type="match status" value="1"/>
</dbReference>